<keyword evidence="4 8" id="KW-0812">Transmembrane</keyword>
<dbReference type="AlphaFoldDB" id="A0A5C5XNU4"/>
<evidence type="ECO:0000256" key="3">
    <source>
        <dbReference type="ARBA" id="ARBA00022475"/>
    </source>
</evidence>
<dbReference type="PANTHER" id="PTHR30354:SF22">
    <property type="entry name" value="HIGH-AFFINITY GLUCONATE TRANSPORTER"/>
    <property type="match status" value="1"/>
</dbReference>
<feature type="transmembrane region" description="Helical" evidence="8">
    <location>
        <begin position="206"/>
        <end position="229"/>
    </location>
</feature>
<keyword evidence="10" id="KW-1185">Reference proteome</keyword>
<evidence type="ECO:0000256" key="7">
    <source>
        <dbReference type="ARBA" id="ARBA00049663"/>
    </source>
</evidence>
<keyword evidence="5 8" id="KW-1133">Transmembrane helix</keyword>
<evidence type="ECO:0000256" key="6">
    <source>
        <dbReference type="ARBA" id="ARBA00023136"/>
    </source>
</evidence>
<evidence type="ECO:0000256" key="2">
    <source>
        <dbReference type="ARBA" id="ARBA00022448"/>
    </source>
</evidence>
<dbReference type="Pfam" id="PF02447">
    <property type="entry name" value="GntP_permease"/>
    <property type="match status" value="1"/>
</dbReference>
<name>A0A5C5XNU4_9PLAN</name>
<feature type="transmembrane region" description="Helical" evidence="8">
    <location>
        <begin position="538"/>
        <end position="561"/>
    </location>
</feature>
<feature type="transmembrane region" description="Helical" evidence="8">
    <location>
        <begin position="445"/>
        <end position="468"/>
    </location>
</feature>
<comment type="caution">
    <text evidence="9">The sequence shown here is derived from an EMBL/GenBank/DDBJ whole genome shotgun (WGS) entry which is preliminary data.</text>
</comment>
<dbReference type="EMBL" id="SJPG01000001">
    <property type="protein sequence ID" value="TWT64053.1"/>
    <property type="molecule type" value="Genomic_DNA"/>
</dbReference>
<dbReference type="GO" id="GO:0005886">
    <property type="term" value="C:plasma membrane"/>
    <property type="evidence" value="ECO:0007669"/>
    <property type="project" value="UniProtKB-SubCell"/>
</dbReference>
<comment type="subcellular location">
    <subcellularLocation>
        <location evidence="1">Cell membrane</location>
        <topology evidence="1">Multi-pass membrane protein</topology>
    </subcellularLocation>
</comment>
<feature type="transmembrane region" description="Helical" evidence="8">
    <location>
        <begin position="241"/>
        <end position="259"/>
    </location>
</feature>
<evidence type="ECO:0000256" key="1">
    <source>
        <dbReference type="ARBA" id="ARBA00004651"/>
    </source>
</evidence>
<feature type="transmembrane region" description="Helical" evidence="8">
    <location>
        <begin position="377"/>
        <end position="399"/>
    </location>
</feature>
<keyword evidence="3" id="KW-1003">Cell membrane</keyword>
<comment type="similarity">
    <text evidence="7">Belongs to the GntP permease family.</text>
</comment>
<sequence>MLSLTATLCIVGVGLVIVVGGILGFRLHAFLALVLAAIVVSLLTPNSTVEWYRLGKLQIPVLNQQEGTATLDLKASPSHQIGQQFLLAKQVEATGSVETVATATLARFDDKEHAIVDIMPVEGSTGVDWDKSIVVTPQAREDATAFANQTVGNLVAGGFGATCTGIGILIALAAIIGKCLLDSGAAEKIVRWMLSIVGEKNAPLSFIFSGFALSTPVFFDTVFYLMIPIGKAMRLRTGKNYLLYILTIVTGGTMAHSLVPPTPGPLFVAEELGVDVGVMILAGGLVGLSCAMVGFLYSIVLCRFVDIPLRESPDMSLEELQNIADREDSDLPSIWMSLMPIILPVLLITGATVMNTVLKGVDQADISPVIHWVDQFFVLFGNKNIAMAISATLAIIMLVRQKKSDVSDLANSLQAALASGGVIILITAAGGAFGKSLQQTGIANLFGDVAGASTTMILVIAFVVTALVRLAQGSATVSMITGVGVMASFAAGVELGFHPVYLALAIGCGSKMFLWMNDSGFWVIGKMSGMTEWETLKYVTPMTSVMGVFGLLVTILAANAMPLV</sequence>
<feature type="transmembrane region" description="Helical" evidence="8">
    <location>
        <begin position="154"/>
        <end position="176"/>
    </location>
</feature>
<evidence type="ECO:0000256" key="8">
    <source>
        <dbReference type="SAM" id="Phobius"/>
    </source>
</evidence>
<keyword evidence="2" id="KW-0813">Transport</keyword>
<feature type="transmembrane region" description="Helical" evidence="8">
    <location>
        <begin position="411"/>
        <end position="433"/>
    </location>
</feature>
<dbReference type="GO" id="GO:0015128">
    <property type="term" value="F:gluconate transmembrane transporter activity"/>
    <property type="evidence" value="ECO:0007669"/>
    <property type="project" value="InterPro"/>
</dbReference>
<proteinExistence type="inferred from homology"/>
<reference evidence="9 10" key="1">
    <citation type="submission" date="2019-02" db="EMBL/GenBank/DDBJ databases">
        <title>Deep-cultivation of Planctomycetes and their phenomic and genomic characterization uncovers novel biology.</title>
        <authorList>
            <person name="Wiegand S."/>
            <person name="Jogler M."/>
            <person name="Boedeker C."/>
            <person name="Pinto D."/>
            <person name="Vollmers J."/>
            <person name="Rivas-Marin E."/>
            <person name="Kohn T."/>
            <person name="Peeters S.H."/>
            <person name="Heuer A."/>
            <person name="Rast P."/>
            <person name="Oberbeckmann S."/>
            <person name="Bunk B."/>
            <person name="Jeske O."/>
            <person name="Meyerdierks A."/>
            <person name="Storesund J.E."/>
            <person name="Kallscheuer N."/>
            <person name="Luecker S."/>
            <person name="Lage O.M."/>
            <person name="Pohl T."/>
            <person name="Merkel B.J."/>
            <person name="Hornburger P."/>
            <person name="Mueller R.-W."/>
            <person name="Bruemmer F."/>
            <person name="Labrenz M."/>
            <person name="Spormann A.M."/>
            <person name="Op Den Camp H."/>
            <person name="Overmann J."/>
            <person name="Amann R."/>
            <person name="Jetten M.S.M."/>
            <person name="Mascher T."/>
            <person name="Medema M.H."/>
            <person name="Devos D.P."/>
            <person name="Kaster A.-K."/>
            <person name="Ovreas L."/>
            <person name="Rohde M."/>
            <person name="Galperin M.Y."/>
            <person name="Jogler C."/>
        </authorList>
    </citation>
    <scope>NUCLEOTIDE SEQUENCE [LARGE SCALE GENOMIC DNA]</scope>
    <source>
        <strain evidence="9 10">Pan54</strain>
    </source>
</reference>
<organism evidence="9 10">
    <name type="scientific">Rubinisphaera italica</name>
    <dbReference type="NCBI Taxonomy" id="2527969"/>
    <lineage>
        <taxon>Bacteria</taxon>
        <taxon>Pseudomonadati</taxon>
        <taxon>Planctomycetota</taxon>
        <taxon>Planctomycetia</taxon>
        <taxon>Planctomycetales</taxon>
        <taxon>Planctomycetaceae</taxon>
        <taxon>Rubinisphaera</taxon>
    </lineage>
</organism>
<accession>A0A5C5XNU4</accession>
<feature type="transmembrane region" description="Helical" evidence="8">
    <location>
        <begin position="334"/>
        <end position="357"/>
    </location>
</feature>
<dbReference type="Proteomes" id="UP000316095">
    <property type="component" value="Unassembled WGS sequence"/>
</dbReference>
<protein>
    <submittedName>
        <fullName evidence="9">Gnt-II system L-idonate transporter</fullName>
    </submittedName>
</protein>
<gene>
    <name evidence="9" type="primary">idnT</name>
    <name evidence="9" type="ORF">Pan54_48140</name>
</gene>
<dbReference type="PANTHER" id="PTHR30354">
    <property type="entry name" value="GNT FAMILY GLUCONATE TRANSPORTER"/>
    <property type="match status" value="1"/>
</dbReference>
<evidence type="ECO:0000313" key="10">
    <source>
        <dbReference type="Proteomes" id="UP000316095"/>
    </source>
</evidence>
<dbReference type="RefSeq" id="WP_242631410.1">
    <property type="nucleotide sequence ID" value="NZ_SJPG01000001.1"/>
</dbReference>
<evidence type="ECO:0000256" key="5">
    <source>
        <dbReference type="ARBA" id="ARBA00022989"/>
    </source>
</evidence>
<dbReference type="InterPro" id="IPR003474">
    <property type="entry name" value="Glcn_transporter"/>
</dbReference>
<evidence type="ECO:0000256" key="4">
    <source>
        <dbReference type="ARBA" id="ARBA00022692"/>
    </source>
</evidence>
<keyword evidence="6 8" id="KW-0472">Membrane</keyword>
<evidence type="ECO:0000313" key="9">
    <source>
        <dbReference type="EMBL" id="TWT64053.1"/>
    </source>
</evidence>
<feature type="transmembrane region" description="Helical" evidence="8">
    <location>
        <begin position="30"/>
        <end position="49"/>
    </location>
</feature>
<feature type="transmembrane region" description="Helical" evidence="8">
    <location>
        <begin position="279"/>
        <end position="305"/>
    </location>
</feature>